<dbReference type="OMA" id="AMIVNGH"/>
<dbReference type="Pfam" id="PF01063">
    <property type="entry name" value="Aminotran_4"/>
    <property type="match status" value="1"/>
</dbReference>
<comment type="caution">
    <text evidence="5">The sequence shown here is derived from an EMBL/GenBank/DDBJ whole genome shotgun (WGS) entry which is preliminary data.</text>
</comment>
<evidence type="ECO:0000313" key="5">
    <source>
        <dbReference type="EMBL" id="KAH7436623.1"/>
    </source>
</evidence>
<dbReference type="OrthoDB" id="25921at2759"/>
<dbReference type="Gene3D" id="3.30.470.10">
    <property type="match status" value="1"/>
</dbReference>
<dbReference type="InterPro" id="IPR036038">
    <property type="entry name" value="Aminotransferase-like"/>
</dbReference>
<organism evidence="5 6">
    <name type="scientific">Ceratopteris richardii</name>
    <name type="common">Triangle waterfern</name>
    <dbReference type="NCBI Taxonomy" id="49495"/>
    <lineage>
        <taxon>Eukaryota</taxon>
        <taxon>Viridiplantae</taxon>
        <taxon>Streptophyta</taxon>
        <taxon>Embryophyta</taxon>
        <taxon>Tracheophyta</taxon>
        <taxon>Polypodiopsida</taxon>
        <taxon>Polypodiidae</taxon>
        <taxon>Polypodiales</taxon>
        <taxon>Pteridineae</taxon>
        <taxon>Pteridaceae</taxon>
        <taxon>Parkerioideae</taxon>
        <taxon>Ceratopteris</taxon>
    </lineage>
</organism>
<dbReference type="GO" id="GO:0046394">
    <property type="term" value="P:carboxylic acid biosynthetic process"/>
    <property type="evidence" value="ECO:0007669"/>
    <property type="project" value="UniProtKB-ARBA"/>
</dbReference>
<evidence type="ECO:0000256" key="1">
    <source>
        <dbReference type="ARBA" id="ARBA00001933"/>
    </source>
</evidence>
<evidence type="ECO:0000256" key="4">
    <source>
        <dbReference type="SAM" id="SignalP"/>
    </source>
</evidence>
<dbReference type="InterPro" id="IPR043132">
    <property type="entry name" value="BCAT-like_C"/>
</dbReference>
<comment type="similarity">
    <text evidence="2">Belongs to the class-IV pyridoxal-phosphate-dependent aminotransferase family.</text>
</comment>
<feature type="chain" id="PRO_5035787440" evidence="4">
    <location>
        <begin position="22"/>
        <end position="416"/>
    </location>
</feature>
<name>A0A8T2US56_CERRI</name>
<evidence type="ECO:0000313" key="6">
    <source>
        <dbReference type="Proteomes" id="UP000825935"/>
    </source>
</evidence>
<dbReference type="SUPFAM" id="SSF56752">
    <property type="entry name" value="D-aminoacid aminotransferase-like PLP-dependent enzymes"/>
    <property type="match status" value="1"/>
</dbReference>
<dbReference type="EMBL" id="CM035410">
    <property type="protein sequence ID" value="KAH7436623.1"/>
    <property type="molecule type" value="Genomic_DNA"/>
</dbReference>
<dbReference type="InterPro" id="IPR001544">
    <property type="entry name" value="Aminotrans_IV"/>
</dbReference>
<proteinExistence type="inferred from homology"/>
<dbReference type="FunFam" id="3.30.470.10:FF:000008">
    <property type="entry name" value="D-amino-acid transaminase, chloroplastic"/>
    <property type="match status" value="1"/>
</dbReference>
<dbReference type="GO" id="GO:0008652">
    <property type="term" value="P:amino acid biosynthetic process"/>
    <property type="evidence" value="ECO:0007669"/>
    <property type="project" value="UniProtKB-ARBA"/>
</dbReference>
<accession>A0A8T2US56</accession>
<dbReference type="Gene3D" id="3.20.10.10">
    <property type="entry name" value="D-amino Acid Aminotransferase, subunit A, domain 2"/>
    <property type="match status" value="1"/>
</dbReference>
<dbReference type="InterPro" id="IPR050571">
    <property type="entry name" value="Class-IV_PLP-Dep_Aminotrnsfr"/>
</dbReference>
<comment type="cofactor">
    <cofactor evidence="1">
        <name>pyridoxal 5'-phosphate</name>
        <dbReference type="ChEBI" id="CHEBI:597326"/>
    </cofactor>
</comment>
<protein>
    <submittedName>
        <fullName evidence="5">Uncharacterized protein</fullName>
    </submittedName>
</protein>
<dbReference type="Proteomes" id="UP000825935">
    <property type="component" value="Chromosome 5"/>
</dbReference>
<evidence type="ECO:0000256" key="2">
    <source>
        <dbReference type="ARBA" id="ARBA00009320"/>
    </source>
</evidence>
<evidence type="ECO:0000256" key="3">
    <source>
        <dbReference type="ARBA" id="ARBA00022898"/>
    </source>
</evidence>
<dbReference type="PANTHER" id="PTHR42743:SF22">
    <property type="entry name" value="D-AMINO-ACID TRANSAMINASE, CHLOROPLASTIC"/>
    <property type="match status" value="1"/>
</dbReference>
<reference evidence="5" key="1">
    <citation type="submission" date="2021-08" db="EMBL/GenBank/DDBJ databases">
        <title>WGS assembly of Ceratopteris richardii.</title>
        <authorList>
            <person name="Marchant D.B."/>
            <person name="Chen G."/>
            <person name="Jenkins J."/>
            <person name="Shu S."/>
            <person name="Leebens-Mack J."/>
            <person name="Grimwood J."/>
            <person name="Schmutz J."/>
            <person name="Soltis P."/>
            <person name="Soltis D."/>
            <person name="Chen Z.-H."/>
        </authorList>
    </citation>
    <scope>NUCLEOTIDE SEQUENCE</scope>
    <source>
        <strain evidence="5">Whitten #5841</strain>
        <tissue evidence="5">Leaf</tissue>
    </source>
</reference>
<keyword evidence="3" id="KW-0663">Pyridoxal phosphate</keyword>
<dbReference type="PANTHER" id="PTHR42743">
    <property type="entry name" value="AMINO-ACID AMINOTRANSFERASE"/>
    <property type="match status" value="1"/>
</dbReference>
<gene>
    <name evidence="5" type="ORF">KP509_05G028500</name>
</gene>
<dbReference type="GO" id="GO:0003824">
    <property type="term" value="F:catalytic activity"/>
    <property type="evidence" value="ECO:0007669"/>
    <property type="project" value="InterPro"/>
</dbReference>
<feature type="signal peptide" evidence="4">
    <location>
        <begin position="1"/>
        <end position="21"/>
    </location>
</feature>
<keyword evidence="6" id="KW-1185">Reference proteome</keyword>
<keyword evidence="4" id="KW-0732">Signal</keyword>
<dbReference type="AlphaFoldDB" id="A0A8T2US56"/>
<sequence length="416" mass="45536">MFFVRICIELTSLLQLPAEIALSVETRGYARVPATNYLVPCMNSDKLTSYRERRCPSHCMLALQSESAFVFWPSRTAAAMPTTLQESIPVLSSDEVISRLRKNGNALNKPFRAMYSSVLNGIITDVSFMLVPIDDHMVHRGHGVFDTAIISNGHLYELDAHLDRLLRSASMAKINPPFSRQELRDILVKTAAVSKAKDGLLRYWLSAGPGGFNLSSHECPTASFYAVVHDLMEESTEPVKVITSSVPMKSPFFATMKSVNYLPNALALLEAEEQGAFAGIWVDEQGFVAEGPNTNVAFVTASGELLMPEVGKILAGCTARRLLSIAEDSLNGLRPPIDNLKAVSVRPILAEEAKRASEMMMIGSGLPVVPVIQWDTQQIGNGQPGPVTLALKALLEEHILADSSSHHERIPYDVYA</sequence>
<dbReference type="InterPro" id="IPR043131">
    <property type="entry name" value="BCAT-like_N"/>
</dbReference>
<dbReference type="FunFam" id="3.20.10.10:FF:000002">
    <property type="entry name" value="D-alanine aminotransferase"/>
    <property type="match status" value="1"/>
</dbReference>